<comment type="caution">
    <text evidence="2">The sequence shown here is derived from an EMBL/GenBank/DDBJ whole genome shotgun (WGS) entry which is preliminary data.</text>
</comment>
<protein>
    <submittedName>
        <fullName evidence="2">Uncharacterized protein</fullName>
    </submittedName>
</protein>
<dbReference type="AlphaFoldDB" id="A0A2I0L6P1"/>
<feature type="region of interest" description="Disordered" evidence="1">
    <location>
        <begin position="126"/>
        <end position="150"/>
    </location>
</feature>
<organism evidence="2 3">
    <name type="scientific">Punica granatum</name>
    <name type="common">Pomegranate</name>
    <dbReference type="NCBI Taxonomy" id="22663"/>
    <lineage>
        <taxon>Eukaryota</taxon>
        <taxon>Viridiplantae</taxon>
        <taxon>Streptophyta</taxon>
        <taxon>Embryophyta</taxon>
        <taxon>Tracheophyta</taxon>
        <taxon>Spermatophyta</taxon>
        <taxon>Magnoliopsida</taxon>
        <taxon>eudicotyledons</taxon>
        <taxon>Gunneridae</taxon>
        <taxon>Pentapetalae</taxon>
        <taxon>rosids</taxon>
        <taxon>malvids</taxon>
        <taxon>Myrtales</taxon>
        <taxon>Lythraceae</taxon>
        <taxon>Punica</taxon>
    </lineage>
</organism>
<sequence>MGLVIDGWALNPMCNASYGSGLTRMDKQPHKKCGPECALIEARMQATESRRLGVSTFPGDARDKDSPLLVYDPKVKGRLTRIALESSDKIEYAPEQTQLGKSRVGRHHGGFRWYFVAWLVPHVNQGTSRGDRGGRLKKRISSRSDLQGKP</sequence>
<gene>
    <name evidence="2" type="ORF">CRG98_003309</name>
</gene>
<evidence type="ECO:0000313" key="3">
    <source>
        <dbReference type="Proteomes" id="UP000233551"/>
    </source>
</evidence>
<dbReference type="EMBL" id="PGOL01000124">
    <property type="protein sequence ID" value="PKI76303.1"/>
    <property type="molecule type" value="Genomic_DNA"/>
</dbReference>
<accession>A0A2I0L6P1</accession>
<evidence type="ECO:0000313" key="2">
    <source>
        <dbReference type="EMBL" id="PKI76303.1"/>
    </source>
</evidence>
<name>A0A2I0L6P1_PUNGR</name>
<proteinExistence type="predicted"/>
<dbReference type="Proteomes" id="UP000233551">
    <property type="component" value="Unassembled WGS sequence"/>
</dbReference>
<keyword evidence="3" id="KW-1185">Reference proteome</keyword>
<reference evidence="2 3" key="1">
    <citation type="submission" date="2017-11" db="EMBL/GenBank/DDBJ databases">
        <title>De-novo sequencing of pomegranate (Punica granatum L.) genome.</title>
        <authorList>
            <person name="Akparov Z."/>
            <person name="Amiraslanov A."/>
            <person name="Hajiyeva S."/>
            <person name="Abbasov M."/>
            <person name="Kaur K."/>
            <person name="Hamwieh A."/>
            <person name="Solovyev V."/>
            <person name="Salamov A."/>
            <person name="Braich B."/>
            <person name="Kosarev P."/>
            <person name="Mahmoud A."/>
            <person name="Hajiyev E."/>
            <person name="Babayeva S."/>
            <person name="Izzatullayeva V."/>
            <person name="Mammadov A."/>
            <person name="Mammadov A."/>
            <person name="Sharifova S."/>
            <person name="Ojaghi J."/>
            <person name="Eynullazada K."/>
            <person name="Bayramov B."/>
            <person name="Abdulazimova A."/>
            <person name="Shahmuradov I."/>
        </authorList>
    </citation>
    <scope>NUCLEOTIDE SEQUENCE [LARGE SCALE GENOMIC DNA]</scope>
    <source>
        <strain evidence="3">cv. AG2017</strain>
        <tissue evidence="2">Leaf</tissue>
    </source>
</reference>
<evidence type="ECO:0000256" key="1">
    <source>
        <dbReference type="SAM" id="MobiDB-lite"/>
    </source>
</evidence>